<accession>A0A850QA53</accession>
<dbReference type="AlphaFoldDB" id="A0A850QA53"/>
<keyword evidence="2" id="KW-1185">Reference proteome</keyword>
<evidence type="ECO:0000313" key="2">
    <source>
        <dbReference type="Proteomes" id="UP000588051"/>
    </source>
</evidence>
<dbReference type="EMBL" id="JABXYJ010000001">
    <property type="protein sequence ID" value="NVO76228.1"/>
    <property type="molecule type" value="Genomic_DNA"/>
</dbReference>
<organism evidence="1 2">
    <name type="scientific">Undibacterium oligocarboniphilum</name>
    <dbReference type="NCBI Taxonomy" id="666702"/>
    <lineage>
        <taxon>Bacteria</taxon>
        <taxon>Pseudomonadati</taxon>
        <taxon>Pseudomonadota</taxon>
        <taxon>Betaproteobacteria</taxon>
        <taxon>Burkholderiales</taxon>
        <taxon>Oxalobacteraceae</taxon>
        <taxon>Undibacterium</taxon>
    </lineage>
</organism>
<proteinExistence type="predicted"/>
<comment type="caution">
    <text evidence="1">The sequence shown here is derived from an EMBL/GenBank/DDBJ whole genome shotgun (WGS) entry which is preliminary data.</text>
</comment>
<reference evidence="1 2" key="1">
    <citation type="submission" date="2020-06" db="EMBL/GenBank/DDBJ databases">
        <authorList>
            <person name="Qiu C."/>
            <person name="Liu Z."/>
        </authorList>
    </citation>
    <scope>NUCLEOTIDE SEQUENCE [LARGE SCALE GENOMIC DNA]</scope>
    <source>
        <strain evidence="1 2">EM 1</strain>
    </source>
</reference>
<dbReference type="RefSeq" id="WP_176801525.1">
    <property type="nucleotide sequence ID" value="NZ_JABXYJ010000001.1"/>
</dbReference>
<gene>
    <name evidence="1" type="ORF">HV832_00095</name>
</gene>
<evidence type="ECO:0000313" key="1">
    <source>
        <dbReference type="EMBL" id="NVO76228.1"/>
    </source>
</evidence>
<name>A0A850QA53_9BURK</name>
<sequence length="290" mass="33256">MTSKKGDKRSTKNSQLSVFNSMRAAAWVSDLKRRTGVSSDIGLLKAIPTIEGMVVRFGRYLSGVHVPSEMIRNAVHAYPPVRMSRFVFEFGPEDQGGCVSLWMLFQDCYDEFWTVIEDVIPRLQTAREEGHHERIDRIATIFCATDTWADIRLKRAYLFEQNNPVQAYMDEFQVTPELRFLAAAIAIWRLSMLVREGEEATEYLLQCLLTGPYVQVLETHGIYEHICFLIRAIAVRHYLMQGQANLAAKIFSEIYKPTKKRTANRKGEKNTDLPDSTEAVFSFWNSSVLK</sequence>
<protein>
    <submittedName>
        <fullName evidence="1">Uncharacterized protein</fullName>
    </submittedName>
</protein>
<dbReference type="Proteomes" id="UP000588051">
    <property type="component" value="Unassembled WGS sequence"/>
</dbReference>